<evidence type="ECO:0000259" key="4">
    <source>
        <dbReference type="PROSITE" id="PS50127"/>
    </source>
</evidence>
<protein>
    <submittedName>
        <fullName evidence="5">UBIQUITIN_CONJUGAT_2 domain-containing protein</fullName>
    </submittedName>
</protein>
<dbReference type="PROSITE" id="PS50127">
    <property type="entry name" value="UBC_2"/>
    <property type="match status" value="1"/>
</dbReference>
<evidence type="ECO:0000256" key="3">
    <source>
        <dbReference type="SAM" id="MobiDB-lite"/>
    </source>
</evidence>
<name>A0A182S688_9DIPT</name>
<dbReference type="PANTHER" id="PTHR46116">
    <property type="entry name" value="(E3-INDEPENDENT) E2 UBIQUITIN-CONJUGATING ENZYME"/>
    <property type="match status" value="1"/>
</dbReference>
<dbReference type="InterPro" id="IPR016135">
    <property type="entry name" value="UBQ-conjugating_enzyme/RWD"/>
</dbReference>
<keyword evidence="6" id="KW-1185">Reference proteome</keyword>
<feature type="compositionally biased region" description="Polar residues" evidence="3">
    <location>
        <begin position="24"/>
        <end position="44"/>
    </location>
</feature>
<dbReference type="PANTHER" id="PTHR46116:SF15">
    <property type="entry name" value="(E3-INDEPENDENT) E2 UBIQUITIN-CONJUGATING ENZYME"/>
    <property type="match status" value="1"/>
</dbReference>
<reference evidence="6" key="1">
    <citation type="submission" date="2013-09" db="EMBL/GenBank/DDBJ databases">
        <title>The Genome Sequence of Anopheles maculatus species B.</title>
        <authorList>
            <consortium name="The Broad Institute Genomics Platform"/>
            <person name="Neafsey D.E."/>
            <person name="Besansky N."/>
            <person name="Howell P."/>
            <person name="Walton C."/>
            <person name="Young S.K."/>
            <person name="Zeng Q."/>
            <person name="Gargeya S."/>
            <person name="Fitzgerald M."/>
            <person name="Haas B."/>
            <person name="Abouelleil A."/>
            <person name="Allen A.W."/>
            <person name="Alvarado L."/>
            <person name="Arachchi H.M."/>
            <person name="Berlin A.M."/>
            <person name="Chapman S.B."/>
            <person name="Gainer-Dewar J."/>
            <person name="Goldberg J."/>
            <person name="Griggs A."/>
            <person name="Gujja S."/>
            <person name="Hansen M."/>
            <person name="Howarth C."/>
            <person name="Imamovic A."/>
            <person name="Ireland A."/>
            <person name="Larimer J."/>
            <person name="McCowan C."/>
            <person name="Murphy C."/>
            <person name="Pearson M."/>
            <person name="Poon T.W."/>
            <person name="Priest M."/>
            <person name="Roberts A."/>
            <person name="Saif S."/>
            <person name="Shea T."/>
            <person name="Sisk P."/>
            <person name="Sykes S."/>
            <person name="Wortman J."/>
            <person name="Nusbaum C."/>
            <person name="Birren B."/>
        </authorList>
    </citation>
    <scope>NUCLEOTIDE SEQUENCE [LARGE SCALE GENOMIC DNA]</scope>
    <source>
        <strain evidence="6">maculatus3</strain>
    </source>
</reference>
<feature type="region of interest" description="Disordered" evidence="3">
    <location>
        <begin position="1"/>
        <end position="44"/>
    </location>
</feature>
<keyword evidence="1" id="KW-0808">Transferase</keyword>
<dbReference type="GO" id="GO:0061631">
    <property type="term" value="F:ubiquitin conjugating enzyme activity"/>
    <property type="evidence" value="ECO:0007669"/>
    <property type="project" value="TreeGrafter"/>
</dbReference>
<dbReference type="SUPFAM" id="SSF54495">
    <property type="entry name" value="UBC-like"/>
    <property type="match status" value="1"/>
</dbReference>
<dbReference type="CDD" id="cd23837">
    <property type="entry name" value="UBCc_UBE2O"/>
    <property type="match status" value="1"/>
</dbReference>
<dbReference type="EnsemblMetazoa" id="AMAM000469-RA">
    <property type="protein sequence ID" value="AMAM000469-PA"/>
    <property type="gene ID" value="AMAM000469"/>
</dbReference>
<dbReference type="AlphaFoldDB" id="A0A182S688"/>
<reference evidence="5" key="2">
    <citation type="submission" date="2020-05" db="UniProtKB">
        <authorList>
            <consortium name="EnsemblMetazoa"/>
        </authorList>
    </citation>
    <scope>IDENTIFICATION</scope>
    <source>
        <strain evidence="5">maculatus3</strain>
    </source>
</reference>
<dbReference type="InterPro" id="IPR000608">
    <property type="entry name" value="UBC"/>
</dbReference>
<dbReference type="SMART" id="SM00212">
    <property type="entry name" value="UBCc"/>
    <property type="match status" value="1"/>
</dbReference>
<organism evidence="5 6">
    <name type="scientific">Anopheles maculatus</name>
    <dbReference type="NCBI Taxonomy" id="74869"/>
    <lineage>
        <taxon>Eukaryota</taxon>
        <taxon>Metazoa</taxon>
        <taxon>Ecdysozoa</taxon>
        <taxon>Arthropoda</taxon>
        <taxon>Hexapoda</taxon>
        <taxon>Insecta</taxon>
        <taxon>Pterygota</taxon>
        <taxon>Neoptera</taxon>
        <taxon>Endopterygota</taxon>
        <taxon>Diptera</taxon>
        <taxon>Nematocera</taxon>
        <taxon>Culicoidea</taxon>
        <taxon>Culicidae</taxon>
        <taxon>Anophelinae</taxon>
        <taxon>Anopheles</taxon>
        <taxon>Anopheles maculatus group</taxon>
    </lineage>
</organism>
<dbReference type="Gene3D" id="3.10.110.10">
    <property type="entry name" value="Ubiquitin Conjugating Enzyme"/>
    <property type="match status" value="1"/>
</dbReference>
<evidence type="ECO:0000256" key="2">
    <source>
        <dbReference type="ARBA" id="ARBA00022786"/>
    </source>
</evidence>
<accession>A0A182S688</accession>
<dbReference type="Pfam" id="PF00179">
    <property type="entry name" value="UQ_con"/>
    <property type="match status" value="1"/>
</dbReference>
<keyword evidence="2" id="KW-0833">Ubl conjugation pathway</keyword>
<dbReference type="Proteomes" id="UP000075901">
    <property type="component" value="Unassembled WGS sequence"/>
</dbReference>
<proteinExistence type="predicted"/>
<dbReference type="FunFam" id="3.10.110.10:FF:000136">
    <property type="entry name" value="Predicted protein"/>
    <property type="match status" value="1"/>
</dbReference>
<evidence type="ECO:0000256" key="1">
    <source>
        <dbReference type="ARBA" id="ARBA00022679"/>
    </source>
</evidence>
<evidence type="ECO:0000313" key="5">
    <source>
        <dbReference type="EnsemblMetazoa" id="AMAM000469-PA"/>
    </source>
</evidence>
<feature type="domain" description="UBC core" evidence="4">
    <location>
        <begin position="72"/>
        <end position="232"/>
    </location>
</feature>
<dbReference type="VEuPathDB" id="VectorBase:AMAM000469"/>
<sequence>MPPSWTPSPAGTPEIPGSTPDPIATSSPAVESTDMVPSSPTGLPSESFQIIESSPTSHKFHLTIFQTSNAQSFYKAVQREHWLLRTSLPPGVWVKTFEDRLDLLSVMIEGPKKTPYEDGLFFFDIQLGLDYPRAPPLCHYISYCSDRLNPNLYEDGKVCVSLLGTWSGKGTEVWGPSSTLLQVIVSIQGLILVAEPYFNEAGYEKLRGSQQGKENSRMYNEMVLLKLVQSMTKLVSNPPEVFREQILSHFYACGQRMYHRLKAWMELSNDYNRQNSVTGQNASRGFCLTLTGLLESFQKQLQQLTSLSPAPLAMDGK</sequence>
<evidence type="ECO:0000313" key="6">
    <source>
        <dbReference type="Proteomes" id="UP000075901"/>
    </source>
</evidence>